<dbReference type="Pfam" id="PF00589">
    <property type="entry name" value="Phage_integrase"/>
    <property type="match status" value="1"/>
</dbReference>
<feature type="domain" description="Tyr recombinase" evidence="5">
    <location>
        <begin position="135"/>
        <end position="341"/>
    </location>
</feature>
<evidence type="ECO:0000259" key="5">
    <source>
        <dbReference type="PROSITE" id="PS51898"/>
    </source>
</evidence>
<evidence type="ECO:0000313" key="6">
    <source>
        <dbReference type="EMBL" id="VEN50427.1"/>
    </source>
</evidence>
<keyword evidence="2" id="KW-0238">DNA-binding</keyword>
<name>A0A653CT20_CALMS</name>
<organism evidence="6 7">
    <name type="scientific">Callosobruchus maculatus</name>
    <name type="common">Southern cowpea weevil</name>
    <name type="synonym">Pulse bruchid</name>
    <dbReference type="NCBI Taxonomy" id="64391"/>
    <lineage>
        <taxon>Eukaryota</taxon>
        <taxon>Metazoa</taxon>
        <taxon>Ecdysozoa</taxon>
        <taxon>Arthropoda</taxon>
        <taxon>Hexapoda</taxon>
        <taxon>Insecta</taxon>
        <taxon>Pterygota</taxon>
        <taxon>Neoptera</taxon>
        <taxon>Endopterygota</taxon>
        <taxon>Coleoptera</taxon>
        <taxon>Polyphaga</taxon>
        <taxon>Cucujiformia</taxon>
        <taxon>Chrysomeloidea</taxon>
        <taxon>Chrysomelidae</taxon>
        <taxon>Bruchinae</taxon>
        <taxon>Bruchini</taxon>
        <taxon>Callosobruchus</taxon>
    </lineage>
</organism>
<dbReference type="InterPro" id="IPR002104">
    <property type="entry name" value="Integrase_catalytic"/>
</dbReference>
<dbReference type="GO" id="GO:0015074">
    <property type="term" value="P:DNA integration"/>
    <property type="evidence" value="ECO:0007669"/>
    <property type="project" value="UniProtKB-KW"/>
</dbReference>
<dbReference type="Proteomes" id="UP000410492">
    <property type="component" value="Unassembled WGS sequence"/>
</dbReference>
<dbReference type="CDD" id="cd00397">
    <property type="entry name" value="DNA_BRE_C"/>
    <property type="match status" value="1"/>
</dbReference>
<keyword evidence="1" id="KW-0229">DNA integration</keyword>
<evidence type="ECO:0000313" key="7">
    <source>
        <dbReference type="Proteomes" id="UP000410492"/>
    </source>
</evidence>
<dbReference type="GO" id="GO:0003677">
    <property type="term" value="F:DNA binding"/>
    <property type="evidence" value="ECO:0007669"/>
    <property type="project" value="UniProtKB-KW"/>
</dbReference>
<keyword evidence="7" id="KW-1185">Reference proteome</keyword>
<dbReference type="AlphaFoldDB" id="A0A653CT20"/>
<accession>A0A653CT20</accession>
<sequence>PIQALQEGGEEITKGAPPPLEEPYPGCGDFVKLAFTRKGIPGDTIDIMTASLSKNTLKQYNSTFSKWWGFCRGEIETILQPNAQKILSFLKTEFDKGAQYSTLNTHRSALNLICDGGNSEIVVRFMKGIFKLRPQFPKYQETWDPQPVLAYLSSLYPLDKLNLELSTIRMVLLLALCSAQRAQTFSKIRLSNIKISEVGIEIRSSDILKTSGPKKPQPVLRFHFFKENPEHCICSTLMHYIEKTKVFRGNEDFLILTIKKPHKPATSQTISRWIKKGLRNAGIDPKFKGHSTRHSSSSAALRAGTSIESIRKAAGWSEKSETFNRFYNKPLSTEELYFADYIKKYV</sequence>
<evidence type="ECO:0000256" key="1">
    <source>
        <dbReference type="ARBA" id="ARBA00022908"/>
    </source>
</evidence>
<dbReference type="PROSITE" id="PS51898">
    <property type="entry name" value="TYR_RECOMBINASE"/>
    <property type="match status" value="1"/>
</dbReference>
<dbReference type="GO" id="GO:0006310">
    <property type="term" value="P:DNA recombination"/>
    <property type="evidence" value="ECO:0007669"/>
    <property type="project" value="UniProtKB-KW"/>
</dbReference>
<dbReference type="Pfam" id="PF02899">
    <property type="entry name" value="Phage_int_SAM_1"/>
    <property type="match status" value="1"/>
</dbReference>
<dbReference type="InterPro" id="IPR013762">
    <property type="entry name" value="Integrase-like_cat_sf"/>
</dbReference>
<feature type="non-terminal residue" evidence="6">
    <location>
        <position position="1"/>
    </location>
</feature>
<evidence type="ECO:0000256" key="2">
    <source>
        <dbReference type="ARBA" id="ARBA00023125"/>
    </source>
</evidence>
<evidence type="ECO:0000256" key="3">
    <source>
        <dbReference type="ARBA" id="ARBA00023172"/>
    </source>
</evidence>
<dbReference type="InterPro" id="IPR010998">
    <property type="entry name" value="Integrase_recombinase_N"/>
</dbReference>
<dbReference type="Gene3D" id="1.10.443.10">
    <property type="entry name" value="Intergrase catalytic core"/>
    <property type="match status" value="1"/>
</dbReference>
<dbReference type="PANTHER" id="PTHR35617">
    <property type="entry name" value="PHAGE_INTEGRASE DOMAIN-CONTAINING PROTEIN"/>
    <property type="match status" value="1"/>
</dbReference>
<dbReference type="PANTHER" id="PTHR35617:SF3">
    <property type="entry name" value="CORE-BINDING (CB) DOMAIN-CONTAINING PROTEIN"/>
    <property type="match status" value="1"/>
</dbReference>
<dbReference type="InterPro" id="IPR004107">
    <property type="entry name" value="Integrase_SAM-like_N"/>
</dbReference>
<dbReference type="OrthoDB" id="5960276at2759"/>
<protein>
    <recommendedName>
        <fullName evidence="5">Tyr recombinase domain-containing protein</fullName>
    </recommendedName>
</protein>
<dbReference type="SUPFAM" id="SSF56349">
    <property type="entry name" value="DNA breaking-rejoining enzymes"/>
    <property type="match status" value="1"/>
</dbReference>
<feature type="region of interest" description="Disordered" evidence="4">
    <location>
        <begin position="1"/>
        <end position="20"/>
    </location>
</feature>
<dbReference type="Gene3D" id="1.10.150.130">
    <property type="match status" value="1"/>
</dbReference>
<dbReference type="InterPro" id="IPR011010">
    <property type="entry name" value="DNA_brk_join_enz"/>
</dbReference>
<evidence type="ECO:0000256" key="4">
    <source>
        <dbReference type="SAM" id="MobiDB-lite"/>
    </source>
</evidence>
<dbReference type="EMBL" id="CAACVG010008598">
    <property type="protein sequence ID" value="VEN50427.1"/>
    <property type="molecule type" value="Genomic_DNA"/>
</dbReference>
<proteinExistence type="predicted"/>
<keyword evidence="3" id="KW-0233">DNA recombination</keyword>
<reference evidence="6 7" key="1">
    <citation type="submission" date="2019-01" db="EMBL/GenBank/DDBJ databases">
        <authorList>
            <person name="Sayadi A."/>
        </authorList>
    </citation>
    <scope>NUCLEOTIDE SEQUENCE [LARGE SCALE GENOMIC DNA]</scope>
</reference>
<gene>
    <name evidence="6" type="ORF">CALMAC_LOCUS11202</name>
</gene>